<proteinExistence type="predicted"/>
<sequence length="263" mass="29574">MSCDPSIIQQSCDGDKSQLGSKNISYNEIATKLLQDKLLLTALELHTELVEAGKEVRQLKDFFSNPGNFELQTQELPTHLTRSGSQVTLDSLDLTRYSEDGAGTDERVAVLEFELRKAKETINALRNNLTVATESENNSPTKGQLNPNIGSIKPHEQRALNFLINEYLLIHGYKLTSITFADENQSQDFDDWDDVGLNISKPPELLHLYREGLKQTGQNSIVASTQTDHDNSEEKIKNLYYLKYEEATFLQVTGLLCDPPQIL</sequence>
<dbReference type="GO" id="GO:0032367">
    <property type="term" value="P:intracellular cholesterol transport"/>
    <property type="evidence" value="ECO:0007669"/>
    <property type="project" value="InterPro"/>
</dbReference>
<evidence type="ECO:0000313" key="2">
    <source>
        <dbReference type="EMBL" id="VEN57160.1"/>
    </source>
</evidence>
<dbReference type="Proteomes" id="UP000410492">
    <property type="component" value="Unassembled WGS sequence"/>
</dbReference>
<dbReference type="PANTHER" id="PTHR32059">
    <property type="entry name" value="RAB11-BINDING PROTEIN RELCH"/>
    <property type="match status" value="1"/>
</dbReference>
<dbReference type="PANTHER" id="PTHR32059:SF0">
    <property type="entry name" value="RAB11-BINDING PROTEIN RELCH"/>
    <property type="match status" value="1"/>
</dbReference>
<feature type="coiled-coil region" evidence="1">
    <location>
        <begin position="108"/>
        <end position="135"/>
    </location>
</feature>
<dbReference type="InterPro" id="IPR006594">
    <property type="entry name" value="LisH"/>
</dbReference>
<dbReference type="EMBL" id="CAACVG010010991">
    <property type="protein sequence ID" value="VEN57160.1"/>
    <property type="molecule type" value="Genomic_DNA"/>
</dbReference>
<accession>A0A653DAD8</accession>
<protein>
    <submittedName>
        <fullName evidence="2">Uncharacterized protein</fullName>
    </submittedName>
</protein>
<gene>
    <name evidence="2" type="ORF">CALMAC_LOCUS15842</name>
</gene>
<name>A0A653DAD8_CALMS</name>
<keyword evidence="3" id="KW-1185">Reference proteome</keyword>
<dbReference type="PROSITE" id="PS50896">
    <property type="entry name" value="LISH"/>
    <property type="match status" value="1"/>
</dbReference>
<reference evidence="2 3" key="1">
    <citation type="submission" date="2019-01" db="EMBL/GenBank/DDBJ databases">
        <authorList>
            <person name="Sayadi A."/>
        </authorList>
    </citation>
    <scope>NUCLEOTIDE SEQUENCE [LARGE SCALE GENOMIC DNA]</scope>
</reference>
<evidence type="ECO:0000313" key="3">
    <source>
        <dbReference type="Proteomes" id="UP000410492"/>
    </source>
</evidence>
<dbReference type="InterPro" id="IPR040362">
    <property type="entry name" value="RELCH"/>
</dbReference>
<evidence type="ECO:0000256" key="1">
    <source>
        <dbReference type="SAM" id="Coils"/>
    </source>
</evidence>
<dbReference type="SMART" id="SM00667">
    <property type="entry name" value="LisH"/>
    <property type="match status" value="1"/>
</dbReference>
<dbReference type="GO" id="GO:0055037">
    <property type="term" value="C:recycling endosome"/>
    <property type="evidence" value="ECO:0007669"/>
    <property type="project" value="TreeGrafter"/>
</dbReference>
<keyword evidence="1" id="KW-0175">Coiled coil</keyword>
<organism evidence="2 3">
    <name type="scientific">Callosobruchus maculatus</name>
    <name type="common">Southern cowpea weevil</name>
    <name type="synonym">Pulse bruchid</name>
    <dbReference type="NCBI Taxonomy" id="64391"/>
    <lineage>
        <taxon>Eukaryota</taxon>
        <taxon>Metazoa</taxon>
        <taxon>Ecdysozoa</taxon>
        <taxon>Arthropoda</taxon>
        <taxon>Hexapoda</taxon>
        <taxon>Insecta</taxon>
        <taxon>Pterygota</taxon>
        <taxon>Neoptera</taxon>
        <taxon>Endopterygota</taxon>
        <taxon>Coleoptera</taxon>
        <taxon>Polyphaga</taxon>
        <taxon>Cucujiformia</taxon>
        <taxon>Chrysomeloidea</taxon>
        <taxon>Chrysomelidae</taxon>
        <taxon>Bruchinae</taxon>
        <taxon>Bruchini</taxon>
        <taxon>Callosobruchus</taxon>
    </lineage>
</organism>
<dbReference type="AlphaFoldDB" id="A0A653DAD8"/>
<dbReference type="OrthoDB" id="1695393at2759"/>
<dbReference type="GO" id="GO:0005802">
    <property type="term" value="C:trans-Golgi network"/>
    <property type="evidence" value="ECO:0007669"/>
    <property type="project" value="InterPro"/>
</dbReference>